<dbReference type="InterPro" id="IPR006913">
    <property type="entry name" value="CENP-V/GFA"/>
</dbReference>
<dbReference type="InterPro" id="IPR052355">
    <property type="entry name" value="CENP-V-like"/>
</dbReference>
<organism evidence="5 6">
    <name type="scientific">Botryobasidium botryosum (strain FD-172 SS1)</name>
    <dbReference type="NCBI Taxonomy" id="930990"/>
    <lineage>
        <taxon>Eukaryota</taxon>
        <taxon>Fungi</taxon>
        <taxon>Dikarya</taxon>
        <taxon>Basidiomycota</taxon>
        <taxon>Agaricomycotina</taxon>
        <taxon>Agaricomycetes</taxon>
        <taxon>Cantharellales</taxon>
        <taxon>Botryobasidiaceae</taxon>
        <taxon>Botryobasidium</taxon>
    </lineage>
</organism>
<dbReference type="EMBL" id="KL198041">
    <property type="protein sequence ID" value="KDQ13811.1"/>
    <property type="molecule type" value="Genomic_DNA"/>
</dbReference>
<dbReference type="InterPro" id="IPR011057">
    <property type="entry name" value="Mss4-like_sf"/>
</dbReference>
<evidence type="ECO:0000256" key="2">
    <source>
        <dbReference type="ARBA" id="ARBA00022723"/>
    </source>
</evidence>
<keyword evidence="2" id="KW-0479">Metal-binding</keyword>
<name>A0A067MQH5_BOTB1</name>
<dbReference type="OrthoDB" id="3264588at2759"/>
<dbReference type="InParanoid" id="A0A067MQH5"/>
<gene>
    <name evidence="5" type="ORF">BOTBODRAFT_361465</name>
</gene>
<feature type="domain" description="CENP-V/GFA" evidence="4">
    <location>
        <begin position="6"/>
        <end position="121"/>
    </location>
</feature>
<protein>
    <recommendedName>
        <fullName evidence="4">CENP-V/GFA domain-containing protein</fullName>
    </recommendedName>
</protein>
<evidence type="ECO:0000259" key="4">
    <source>
        <dbReference type="PROSITE" id="PS51891"/>
    </source>
</evidence>
<evidence type="ECO:0000313" key="6">
    <source>
        <dbReference type="Proteomes" id="UP000027195"/>
    </source>
</evidence>
<keyword evidence="3" id="KW-0862">Zinc</keyword>
<dbReference type="PANTHER" id="PTHR28620:SF1">
    <property type="entry name" value="CENP-V_GFA DOMAIN-CONTAINING PROTEIN"/>
    <property type="match status" value="1"/>
</dbReference>
<dbReference type="PANTHER" id="PTHR28620">
    <property type="entry name" value="CENTROMERE PROTEIN V"/>
    <property type="match status" value="1"/>
</dbReference>
<evidence type="ECO:0000256" key="1">
    <source>
        <dbReference type="ARBA" id="ARBA00005495"/>
    </source>
</evidence>
<dbReference type="Pfam" id="PF04828">
    <property type="entry name" value="GFA"/>
    <property type="match status" value="1"/>
</dbReference>
<dbReference type="SUPFAM" id="SSF51316">
    <property type="entry name" value="Mss4-like"/>
    <property type="match status" value="1"/>
</dbReference>
<dbReference type="PROSITE" id="PS51891">
    <property type="entry name" value="CENP_V_GFA"/>
    <property type="match status" value="1"/>
</dbReference>
<dbReference type="GO" id="GO:0046872">
    <property type="term" value="F:metal ion binding"/>
    <property type="evidence" value="ECO:0007669"/>
    <property type="project" value="UniProtKB-KW"/>
</dbReference>
<accession>A0A067MQH5</accession>
<proteinExistence type="inferred from homology"/>
<keyword evidence="6" id="KW-1185">Reference proteome</keyword>
<evidence type="ECO:0000313" key="5">
    <source>
        <dbReference type="EMBL" id="KDQ13811.1"/>
    </source>
</evidence>
<sequence length="133" mass="14890">MPIVTHTGSCHCGAITFEFPHESEGVQLTSCNCSMCSRRGFLQMTVEQPDLKLTKGSISDLGLYTFNTHTARHYFCKTCGITPFYIPRSHPHCYSINYGCIHPGTMSTTSDPMRFDGQNWEASVAKFRGEDPK</sequence>
<reference evidence="6" key="1">
    <citation type="journal article" date="2014" name="Proc. Natl. Acad. Sci. U.S.A.">
        <title>Extensive sampling of basidiomycete genomes demonstrates inadequacy of the white-rot/brown-rot paradigm for wood decay fungi.</title>
        <authorList>
            <person name="Riley R."/>
            <person name="Salamov A.A."/>
            <person name="Brown D.W."/>
            <person name="Nagy L.G."/>
            <person name="Floudas D."/>
            <person name="Held B.W."/>
            <person name="Levasseur A."/>
            <person name="Lombard V."/>
            <person name="Morin E."/>
            <person name="Otillar R."/>
            <person name="Lindquist E.A."/>
            <person name="Sun H."/>
            <person name="LaButti K.M."/>
            <person name="Schmutz J."/>
            <person name="Jabbour D."/>
            <person name="Luo H."/>
            <person name="Baker S.E."/>
            <person name="Pisabarro A.G."/>
            <person name="Walton J.D."/>
            <person name="Blanchette R.A."/>
            <person name="Henrissat B."/>
            <person name="Martin F."/>
            <person name="Cullen D."/>
            <person name="Hibbett D.S."/>
            <person name="Grigoriev I.V."/>
        </authorList>
    </citation>
    <scope>NUCLEOTIDE SEQUENCE [LARGE SCALE GENOMIC DNA]</scope>
    <source>
        <strain evidence="6">FD-172 SS1</strain>
    </source>
</reference>
<dbReference type="AlphaFoldDB" id="A0A067MQH5"/>
<dbReference type="GO" id="GO:0016846">
    <property type="term" value="F:carbon-sulfur lyase activity"/>
    <property type="evidence" value="ECO:0007669"/>
    <property type="project" value="InterPro"/>
</dbReference>
<comment type="similarity">
    <text evidence="1">Belongs to the Gfa family.</text>
</comment>
<dbReference type="Proteomes" id="UP000027195">
    <property type="component" value="Unassembled WGS sequence"/>
</dbReference>
<evidence type="ECO:0000256" key="3">
    <source>
        <dbReference type="ARBA" id="ARBA00022833"/>
    </source>
</evidence>
<dbReference type="HOGENOM" id="CLU_055491_7_3_1"/>
<dbReference type="Gene3D" id="2.170.150.70">
    <property type="match status" value="1"/>
</dbReference>
<dbReference type="STRING" id="930990.A0A067MQH5"/>